<sequence>FATPDGLKAVPDDLCNTSFNDESSLSFFLPSYKDDGLIAYALLSYLFRKQNDMLEQCSKLLSIEKKEVVFPSDVTDAHLISYDLYHDLLPIIHANGQYSLEMGQGTKIEYDFEAMQRKLVSRFILPKSIVEMSTGLQIDLMVYKTELSSISVFSMIDETIPQQELDVSAKNQICSEFRTIQDVCSSIDHLDIMVNVLKTVGGKANENLDLFMREKLHMTKTFTSEKARSICNLEHVKSLWLLMSFRRNMLLVEHGRSVQDVFEHLPDKYRDEMPTVVEQSLQKNLKKVSIEKLLRLLEALHEFMTIILGHGDNNDNEEIDDTNI</sequence>
<evidence type="ECO:0000313" key="2">
    <source>
        <dbReference type="Proteomes" id="UP001164746"/>
    </source>
</evidence>
<keyword evidence="2" id="KW-1185">Reference proteome</keyword>
<feature type="non-terminal residue" evidence="1">
    <location>
        <position position="324"/>
    </location>
</feature>
<gene>
    <name evidence="1" type="ORF">MAR_014175</name>
</gene>
<organism evidence="1 2">
    <name type="scientific">Mya arenaria</name>
    <name type="common">Soft-shell clam</name>
    <dbReference type="NCBI Taxonomy" id="6604"/>
    <lineage>
        <taxon>Eukaryota</taxon>
        <taxon>Metazoa</taxon>
        <taxon>Spiralia</taxon>
        <taxon>Lophotrochozoa</taxon>
        <taxon>Mollusca</taxon>
        <taxon>Bivalvia</taxon>
        <taxon>Autobranchia</taxon>
        <taxon>Heteroconchia</taxon>
        <taxon>Euheterodonta</taxon>
        <taxon>Imparidentia</taxon>
        <taxon>Neoheterodontei</taxon>
        <taxon>Myida</taxon>
        <taxon>Myoidea</taxon>
        <taxon>Myidae</taxon>
        <taxon>Mya</taxon>
    </lineage>
</organism>
<name>A0ABY7G5Z1_MYAAR</name>
<dbReference type="InterPro" id="IPR031248">
    <property type="entry name" value="RNF213"/>
</dbReference>
<proteinExistence type="predicted"/>
<protein>
    <submittedName>
        <fullName evidence="1">RN213-like protein</fullName>
    </submittedName>
</protein>
<dbReference type="PANTHER" id="PTHR22605:SF16">
    <property type="entry name" value="E3 UBIQUITIN-PROTEIN LIGASE RNF213"/>
    <property type="match status" value="1"/>
</dbReference>
<dbReference type="PANTHER" id="PTHR22605">
    <property type="entry name" value="RZ-TYPE DOMAIN-CONTAINING PROTEIN"/>
    <property type="match status" value="1"/>
</dbReference>
<feature type="non-terminal residue" evidence="1">
    <location>
        <position position="1"/>
    </location>
</feature>
<evidence type="ECO:0000313" key="1">
    <source>
        <dbReference type="EMBL" id="WAR28471.1"/>
    </source>
</evidence>
<dbReference type="Proteomes" id="UP001164746">
    <property type="component" value="Chromosome 15"/>
</dbReference>
<dbReference type="EMBL" id="CP111026">
    <property type="protein sequence ID" value="WAR28471.1"/>
    <property type="molecule type" value="Genomic_DNA"/>
</dbReference>
<reference evidence="1" key="1">
    <citation type="submission" date="2022-11" db="EMBL/GenBank/DDBJ databases">
        <title>Centuries of genome instability and evolution in soft-shell clam transmissible cancer (bioRxiv).</title>
        <authorList>
            <person name="Hart S.F.M."/>
            <person name="Yonemitsu M.A."/>
            <person name="Giersch R.M."/>
            <person name="Beal B.F."/>
            <person name="Arriagada G."/>
            <person name="Davis B.W."/>
            <person name="Ostrander E.A."/>
            <person name="Goff S.P."/>
            <person name="Metzger M.J."/>
        </authorList>
    </citation>
    <scope>NUCLEOTIDE SEQUENCE</scope>
    <source>
        <strain evidence="1">MELC-2E11</strain>
        <tissue evidence="1">Siphon/mantle</tissue>
    </source>
</reference>
<accession>A0ABY7G5Z1</accession>